<dbReference type="InterPro" id="IPR046053">
    <property type="entry name" value="DUF6011"/>
</dbReference>
<feature type="non-terminal residue" evidence="1">
    <location>
        <position position="1"/>
    </location>
</feature>
<name>X0W513_9ZZZZ</name>
<evidence type="ECO:0000313" key="1">
    <source>
        <dbReference type="EMBL" id="GAG25635.1"/>
    </source>
</evidence>
<proteinExistence type="predicted"/>
<comment type="caution">
    <text evidence="1">The sequence shown here is derived from an EMBL/GenBank/DDBJ whole genome shotgun (WGS) entry which is preliminary data.</text>
</comment>
<dbReference type="EMBL" id="BARS01034742">
    <property type="protein sequence ID" value="GAG25635.1"/>
    <property type="molecule type" value="Genomic_DNA"/>
</dbReference>
<dbReference type="AlphaFoldDB" id="X0W513"/>
<sequence length="131" mass="14545">PNLLVDGTITCLLKSGKHYTYKIESVKKGPLEGKQIVSLLNGPDNYSNYKGFGFTWLDNAWGSPTQGNAFIRIWKKCRTIAFIKHVQLLTGQADEHVQEWMQEGCCMICGRKLINPVSLRAGMGPVCAGRS</sequence>
<accession>X0W513</accession>
<reference evidence="1" key="1">
    <citation type="journal article" date="2014" name="Front. Microbiol.">
        <title>High frequency of phylogenetically diverse reductive dehalogenase-homologous genes in deep subseafloor sedimentary metagenomes.</title>
        <authorList>
            <person name="Kawai M."/>
            <person name="Futagami T."/>
            <person name="Toyoda A."/>
            <person name="Takaki Y."/>
            <person name="Nishi S."/>
            <person name="Hori S."/>
            <person name="Arai W."/>
            <person name="Tsubouchi T."/>
            <person name="Morono Y."/>
            <person name="Uchiyama I."/>
            <person name="Ito T."/>
            <person name="Fujiyama A."/>
            <person name="Inagaki F."/>
            <person name="Takami H."/>
        </authorList>
    </citation>
    <scope>NUCLEOTIDE SEQUENCE</scope>
    <source>
        <strain evidence="1">Expedition CK06-06</strain>
    </source>
</reference>
<gene>
    <name evidence="1" type="ORF">S01H1_53630</name>
</gene>
<organism evidence="1">
    <name type="scientific">marine sediment metagenome</name>
    <dbReference type="NCBI Taxonomy" id="412755"/>
    <lineage>
        <taxon>unclassified sequences</taxon>
        <taxon>metagenomes</taxon>
        <taxon>ecological metagenomes</taxon>
    </lineage>
</organism>
<protein>
    <submittedName>
        <fullName evidence="1">Uncharacterized protein</fullName>
    </submittedName>
</protein>
<dbReference type="Pfam" id="PF19474">
    <property type="entry name" value="DUF6011"/>
    <property type="match status" value="1"/>
</dbReference>